<dbReference type="GO" id="GO:0006635">
    <property type="term" value="P:fatty acid beta-oxidation"/>
    <property type="evidence" value="ECO:0007669"/>
    <property type="project" value="TreeGrafter"/>
</dbReference>
<protein>
    <submittedName>
        <fullName evidence="3">Enoyl-CoA hydratase</fullName>
    </submittedName>
</protein>
<reference evidence="3 4" key="1">
    <citation type="submission" date="2015-01" db="EMBL/GenBank/DDBJ databases">
        <title>Enhanced salinomycin production by adjusting the supply of polyketide extender units in Streptomyce albus DSM 41398.</title>
        <authorList>
            <person name="Lu C."/>
        </authorList>
    </citation>
    <scope>NUCLEOTIDE SEQUENCE [LARGE SCALE GENOMIC DNA]</scope>
    <source>
        <strain evidence="4">ATCC 21838 / DSM 41398 / FERM P-419 / JCM 4703 / NBRC 107858</strain>
    </source>
</reference>
<sequence>MKFMNLFGGQAVPHQLKTVRAEQRDAVLYVELNSPQTGNAVTEPMLDDLLSVLTEPDPATRVIVLSGAGEDFCLGGDRSEFATMVDIDPTGGGIRGTGNKARRVCEAITHSPAVTIARLQGKTIGAGLALALACDLRVGAGTASFRLPELALGLPTAWGGVLPRLLHEVGAARVRELVLTGRAFDAAEAHHLSVLQRVVPEAELDAAVDAWAKPVKRRPAAALRVTKALFSAYAAQTRLADPSALDGELMASVVAAAHYERQQGTS</sequence>
<dbReference type="PROSITE" id="PS00166">
    <property type="entry name" value="ENOYL_COA_HYDRATASE"/>
    <property type="match status" value="1"/>
</dbReference>
<evidence type="ECO:0000256" key="2">
    <source>
        <dbReference type="RuleBase" id="RU003707"/>
    </source>
</evidence>
<dbReference type="Gene3D" id="3.90.226.10">
    <property type="entry name" value="2-enoyl-CoA Hydratase, Chain A, domain 1"/>
    <property type="match status" value="1"/>
</dbReference>
<organism evidence="3 4">
    <name type="scientific">Streptomyces albus (strain ATCC 21838 / DSM 41398 / FERM P-419 / JCM 4703 / NBRC 107858)</name>
    <dbReference type="NCBI Taxonomy" id="1081613"/>
    <lineage>
        <taxon>Bacteria</taxon>
        <taxon>Bacillati</taxon>
        <taxon>Actinomycetota</taxon>
        <taxon>Actinomycetes</taxon>
        <taxon>Kitasatosporales</taxon>
        <taxon>Streptomycetaceae</taxon>
        <taxon>Streptomyces</taxon>
    </lineage>
</organism>
<evidence type="ECO:0000256" key="1">
    <source>
        <dbReference type="ARBA" id="ARBA00005254"/>
    </source>
</evidence>
<dbReference type="InterPro" id="IPR018376">
    <property type="entry name" value="Enoyl-CoA_hyd/isom_CS"/>
</dbReference>
<dbReference type="Proteomes" id="UP000031523">
    <property type="component" value="Chromosome"/>
</dbReference>
<dbReference type="InterPro" id="IPR029045">
    <property type="entry name" value="ClpP/crotonase-like_dom_sf"/>
</dbReference>
<dbReference type="EMBL" id="CP010519">
    <property type="protein sequence ID" value="AJE84866.1"/>
    <property type="molecule type" value="Genomic_DNA"/>
</dbReference>
<dbReference type="PANTHER" id="PTHR11941">
    <property type="entry name" value="ENOYL-COA HYDRATASE-RELATED"/>
    <property type="match status" value="1"/>
</dbReference>
<evidence type="ECO:0000313" key="4">
    <source>
        <dbReference type="Proteomes" id="UP000031523"/>
    </source>
</evidence>
<dbReference type="CDD" id="cd06558">
    <property type="entry name" value="crotonase-like"/>
    <property type="match status" value="1"/>
</dbReference>
<name>A0A0B5F1Y4_STRA4</name>
<dbReference type="SUPFAM" id="SSF52096">
    <property type="entry name" value="ClpP/crotonase"/>
    <property type="match status" value="1"/>
</dbReference>
<accession>A0A0B5F1Y4</accession>
<comment type="similarity">
    <text evidence="1 2">Belongs to the enoyl-CoA hydratase/isomerase family.</text>
</comment>
<proteinExistence type="inferred from homology"/>
<gene>
    <name evidence="3" type="ORF">SLNWT_4490</name>
</gene>
<dbReference type="Pfam" id="PF00378">
    <property type="entry name" value="ECH_1"/>
    <property type="match status" value="1"/>
</dbReference>
<dbReference type="AlphaFoldDB" id="A0A0B5F1Y4"/>
<dbReference type="GO" id="GO:0003824">
    <property type="term" value="F:catalytic activity"/>
    <property type="evidence" value="ECO:0007669"/>
    <property type="project" value="InterPro"/>
</dbReference>
<dbReference type="InterPro" id="IPR001753">
    <property type="entry name" value="Enoyl-CoA_hydra/iso"/>
</dbReference>
<evidence type="ECO:0000313" key="3">
    <source>
        <dbReference type="EMBL" id="AJE84866.1"/>
    </source>
</evidence>
<dbReference type="KEGG" id="sals:SLNWT_4490"/>
<dbReference type="PANTHER" id="PTHR11941:SF54">
    <property type="entry name" value="ENOYL-COA HYDRATASE, MITOCHONDRIAL"/>
    <property type="match status" value="1"/>
</dbReference>
<keyword evidence="4" id="KW-1185">Reference proteome</keyword>